<organism evidence="1 2">
    <name type="scientific">Peronospora destructor</name>
    <dbReference type="NCBI Taxonomy" id="86335"/>
    <lineage>
        <taxon>Eukaryota</taxon>
        <taxon>Sar</taxon>
        <taxon>Stramenopiles</taxon>
        <taxon>Oomycota</taxon>
        <taxon>Peronosporomycetes</taxon>
        <taxon>Peronosporales</taxon>
        <taxon>Peronosporaceae</taxon>
        <taxon>Peronospora</taxon>
    </lineage>
</organism>
<sequence length="90" mass="9498">MPNSNRGLIGLPLKPVQSRNALALSAIQEERASLDIVPQATAVATTTSSSPCGRAKCGYKNVESTIGSGKLHFHDQCQSTKVRKAKGFGD</sequence>
<name>A0AAV0T7N5_9STRA</name>
<dbReference type="Proteomes" id="UP001162029">
    <property type="component" value="Unassembled WGS sequence"/>
</dbReference>
<dbReference type="AlphaFoldDB" id="A0AAV0T7N5"/>
<proteinExistence type="predicted"/>
<reference evidence="1" key="1">
    <citation type="submission" date="2022-12" db="EMBL/GenBank/DDBJ databases">
        <authorList>
            <person name="Webb A."/>
        </authorList>
    </citation>
    <scope>NUCLEOTIDE SEQUENCE</scope>
    <source>
        <strain evidence="1">Pd1</strain>
    </source>
</reference>
<keyword evidence="2" id="KW-1185">Reference proteome</keyword>
<gene>
    <name evidence="1" type="ORF">PDE001_LOCUS1512</name>
</gene>
<protein>
    <submittedName>
        <fullName evidence="1">Uncharacterized protein</fullName>
    </submittedName>
</protein>
<comment type="caution">
    <text evidence="1">The sequence shown here is derived from an EMBL/GenBank/DDBJ whole genome shotgun (WGS) entry which is preliminary data.</text>
</comment>
<accession>A0AAV0T7N5</accession>
<dbReference type="EMBL" id="CANTFM010000253">
    <property type="protein sequence ID" value="CAI5716488.1"/>
    <property type="molecule type" value="Genomic_DNA"/>
</dbReference>
<evidence type="ECO:0000313" key="2">
    <source>
        <dbReference type="Proteomes" id="UP001162029"/>
    </source>
</evidence>
<evidence type="ECO:0000313" key="1">
    <source>
        <dbReference type="EMBL" id="CAI5716488.1"/>
    </source>
</evidence>